<feature type="compositionally biased region" description="Low complexity" evidence="1">
    <location>
        <begin position="351"/>
        <end position="369"/>
    </location>
</feature>
<name>A0A8K1C7S8_PYTOL</name>
<evidence type="ECO:0000313" key="4">
    <source>
        <dbReference type="Proteomes" id="UP000794436"/>
    </source>
</evidence>
<dbReference type="SUPFAM" id="SSF49482">
    <property type="entry name" value="Aromatic compound dioxygenase"/>
    <property type="match status" value="1"/>
</dbReference>
<dbReference type="EMBL" id="SPLM01000144">
    <property type="protein sequence ID" value="TMW57582.1"/>
    <property type="molecule type" value="Genomic_DNA"/>
</dbReference>
<keyword evidence="4" id="KW-1185">Reference proteome</keyword>
<proteinExistence type="predicted"/>
<dbReference type="GO" id="GO:0008199">
    <property type="term" value="F:ferric iron binding"/>
    <property type="evidence" value="ECO:0007669"/>
    <property type="project" value="InterPro"/>
</dbReference>
<evidence type="ECO:0000256" key="1">
    <source>
        <dbReference type="SAM" id="MobiDB-lite"/>
    </source>
</evidence>
<dbReference type="PANTHER" id="PTHR34315:SF1">
    <property type="entry name" value="INTRADIOL RING-CLEAVAGE DIOXYGENASES DOMAIN-CONTAINING PROTEIN-RELATED"/>
    <property type="match status" value="1"/>
</dbReference>
<evidence type="ECO:0008006" key="5">
    <source>
        <dbReference type="Google" id="ProtNLM"/>
    </source>
</evidence>
<dbReference type="Proteomes" id="UP000794436">
    <property type="component" value="Unassembled WGS sequence"/>
</dbReference>
<feature type="compositionally biased region" description="Gly residues" evidence="1">
    <location>
        <begin position="339"/>
        <end position="350"/>
    </location>
</feature>
<reference evidence="3" key="1">
    <citation type="submission" date="2019-03" db="EMBL/GenBank/DDBJ databases">
        <title>Long read genome sequence of the mycoparasitic Pythium oligandrum ATCC 38472 isolated from sugarbeet rhizosphere.</title>
        <authorList>
            <person name="Gaulin E."/>
        </authorList>
    </citation>
    <scope>NUCLEOTIDE SEQUENCE</scope>
    <source>
        <strain evidence="3">ATCC 38472_TT</strain>
    </source>
</reference>
<accession>A0A8K1C7S8</accession>
<evidence type="ECO:0000256" key="2">
    <source>
        <dbReference type="SAM" id="SignalP"/>
    </source>
</evidence>
<comment type="caution">
    <text evidence="3">The sequence shown here is derived from an EMBL/GenBank/DDBJ whole genome shotgun (WGS) entry which is preliminary data.</text>
</comment>
<keyword evidence="2" id="KW-0732">Signal</keyword>
<evidence type="ECO:0000313" key="3">
    <source>
        <dbReference type="EMBL" id="TMW57582.1"/>
    </source>
</evidence>
<dbReference type="AlphaFoldDB" id="A0A8K1C7S8"/>
<feature type="signal peptide" evidence="2">
    <location>
        <begin position="1"/>
        <end position="18"/>
    </location>
</feature>
<protein>
    <recommendedName>
        <fullName evidence="5">Intradiol ring-cleavage dioxygenases domain-containing protein</fullName>
    </recommendedName>
</protein>
<sequence>MLTQCFYLAFTALAVVSAHPGQHHDPRSLAEVAQRRLFQSNTHRLLQACANSKNHRVLQERAAARREAKLNELRTQRRLSAADVIATSHKSNLTNITTSVDSAKLFGTQPKCVLEPEVTQGPYYVNGELIRSDIREKQAGVDLYTELQIIDVNTCEPVADLYIDFWHCNSTGVYSGVVANGNGNSADASNINATFARGLAPTDKDGIVQFITKFPGHYMGRATHIHILSNHGGSVLANKTYSGSSVSSVGQIFFDQDLITEVEKTDTYAKNSQTLTTNEEDNIFAQEAASGFDPVVQYVYLGSSVDDGIFSWISIGIDASESKTVSAAATLTANGGVASGTTGGFGGRGNSPGTSTDSSTPSSSNVGTPAPSSAPPQAFTASAFAVLSMVVTSIMFSV</sequence>
<dbReference type="CDD" id="cd03457">
    <property type="entry name" value="intradiol_dioxygenase_like"/>
    <property type="match status" value="1"/>
</dbReference>
<dbReference type="InterPro" id="IPR015889">
    <property type="entry name" value="Intradiol_dOase_core"/>
</dbReference>
<dbReference type="Gene3D" id="2.60.130.10">
    <property type="entry name" value="Aromatic compound dioxygenase"/>
    <property type="match status" value="1"/>
</dbReference>
<dbReference type="PANTHER" id="PTHR34315">
    <property type="match status" value="1"/>
</dbReference>
<dbReference type="GO" id="GO:0016702">
    <property type="term" value="F:oxidoreductase activity, acting on single donors with incorporation of molecular oxygen, incorporation of two atoms of oxygen"/>
    <property type="evidence" value="ECO:0007669"/>
    <property type="project" value="InterPro"/>
</dbReference>
<organism evidence="3 4">
    <name type="scientific">Pythium oligandrum</name>
    <name type="common">Mycoparasitic fungus</name>
    <dbReference type="NCBI Taxonomy" id="41045"/>
    <lineage>
        <taxon>Eukaryota</taxon>
        <taxon>Sar</taxon>
        <taxon>Stramenopiles</taxon>
        <taxon>Oomycota</taxon>
        <taxon>Peronosporomycetes</taxon>
        <taxon>Pythiales</taxon>
        <taxon>Pythiaceae</taxon>
        <taxon>Pythium</taxon>
    </lineage>
</organism>
<feature type="region of interest" description="Disordered" evidence="1">
    <location>
        <begin position="339"/>
        <end position="373"/>
    </location>
</feature>
<dbReference type="OrthoDB" id="157354at2759"/>
<feature type="chain" id="PRO_5035440671" description="Intradiol ring-cleavage dioxygenases domain-containing protein" evidence="2">
    <location>
        <begin position="19"/>
        <end position="398"/>
    </location>
</feature>
<gene>
    <name evidence="3" type="ORF">Poli38472_003507</name>
</gene>